<feature type="region of interest" description="Disordered" evidence="1">
    <location>
        <begin position="28"/>
        <end position="49"/>
    </location>
</feature>
<name>A0A2N3WAF8_9PSEU</name>
<evidence type="ECO:0000313" key="3">
    <source>
        <dbReference type="Proteomes" id="UP000233750"/>
    </source>
</evidence>
<dbReference type="Proteomes" id="UP000233750">
    <property type="component" value="Unassembled WGS sequence"/>
</dbReference>
<proteinExistence type="predicted"/>
<gene>
    <name evidence="2" type="ORF">ATK30_1609</name>
</gene>
<sequence>MASVNLATEPETIGDLIADCAHLPSALRPERPADQARLPRPRAAQPWSVDDACHAQVADLDAYV</sequence>
<evidence type="ECO:0000313" key="2">
    <source>
        <dbReference type="EMBL" id="PKV90857.1"/>
    </source>
</evidence>
<reference evidence="2 3" key="1">
    <citation type="submission" date="2017-12" db="EMBL/GenBank/DDBJ databases">
        <title>Sequencing the genomes of 1000 Actinobacteria strains.</title>
        <authorList>
            <person name="Klenk H.-P."/>
        </authorList>
    </citation>
    <scope>NUCLEOTIDE SEQUENCE [LARGE SCALE GENOMIC DNA]</scope>
    <source>
        <strain evidence="2 3">DSM 45165</strain>
    </source>
</reference>
<dbReference type="EMBL" id="PJMY01000003">
    <property type="protein sequence ID" value="PKV90857.1"/>
    <property type="molecule type" value="Genomic_DNA"/>
</dbReference>
<keyword evidence="3" id="KW-1185">Reference proteome</keyword>
<comment type="caution">
    <text evidence="2">The sequence shown here is derived from an EMBL/GenBank/DDBJ whole genome shotgun (WGS) entry which is preliminary data.</text>
</comment>
<dbReference type="AlphaFoldDB" id="A0A2N3WAF8"/>
<protein>
    <submittedName>
        <fullName evidence="2">Uncharacterized protein</fullName>
    </submittedName>
</protein>
<accession>A0A2N3WAF8</accession>
<evidence type="ECO:0000256" key="1">
    <source>
        <dbReference type="SAM" id="MobiDB-lite"/>
    </source>
</evidence>
<organism evidence="2 3">
    <name type="scientific">Amycolatopsis echigonensis</name>
    <dbReference type="NCBI Taxonomy" id="2576905"/>
    <lineage>
        <taxon>Bacteria</taxon>
        <taxon>Bacillati</taxon>
        <taxon>Actinomycetota</taxon>
        <taxon>Actinomycetes</taxon>
        <taxon>Pseudonocardiales</taxon>
        <taxon>Pseudonocardiaceae</taxon>
        <taxon>Amycolatopsis</taxon>
    </lineage>
</organism>